<feature type="transmembrane region" description="Helical" evidence="1">
    <location>
        <begin position="32"/>
        <end position="56"/>
    </location>
</feature>
<dbReference type="KEGG" id="pabs:JIR001_08120"/>
<keyword evidence="1" id="KW-1133">Transmembrane helix</keyword>
<dbReference type="RefSeq" id="WP_212774314.1">
    <property type="nucleotide sequence ID" value="NZ_AP024601.1"/>
</dbReference>
<reference evidence="2" key="2">
    <citation type="journal article" date="2021" name="Microbiol. Resour. Announc.">
        <title>Complete Genome Sequence of Polycladomyces abyssicola JIR-001T, Isolated from Hemipelagic Sediment in Deep Seawater.</title>
        <authorList>
            <person name="Tsubouchi T."/>
            <person name="Kaneko Y."/>
        </authorList>
    </citation>
    <scope>NUCLEOTIDE SEQUENCE</scope>
    <source>
        <strain evidence="2">JIR-001</strain>
    </source>
</reference>
<keyword evidence="3" id="KW-1185">Reference proteome</keyword>
<dbReference type="AlphaFoldDB" id="A0A8D5ZK09"/>
<organism evidence="2 3">
    <name type="scientific">Polycladomyces abyssicola</name>
    <dbReference type="NCBI Taxonomy" id="1125966"/>
    <lineage>
        <taxon>Bacteria</taxon>
        <taxon>Bacillati</taxon>
        <taxon>Bacillota</taxon>
        <taxon>Bacilli</taxon>
        <taxon>Bacillales</taxon>
        <taxon>Thermoactinomycetaceae</taxon>
        <taxon>Polycladomyces</taxon>
    </lineage>
</organism>
<evidence type="ECO:0000313" key="3">
    <source>
        <dbReference type="Proteomes" id="UP000677436"/>
    </source>
</evidence>
<gene>
    <name evidence="2" type="ORF">JIR001_08120</name>
</gene>
<dbReference type="EMBL" id="AP024601">
    <property type="protein sequence ID" value="BCU81029.1"/>
    <property type="molecule type" value="Genomic_DNA"/>
</dbReference>
<evidence type="ECO:0000313" key="2">
    <source>
        <dbReference type="EMBL" id="BCU81029.1"/>
    </source>
</evidence>
<keyword evidence="1" id="KW-0812">Transmembrane</keyword>
<proteinExistence type="predicted"/>
<protein>
    <submittedName>
        <fullName evidence="2">Uncharacterized protein</fullName>
    </submittedName>
</protein>
<reference evidence="2" key="1">
    <citation type="journal article" date="2013" name="Int. J. Syst. Evol. Microbiol.">
        <title>Polycladomyces abyssicola gen. nov., sp. nov., a thermophilic filamentous bacterium isolated from hemipelagic sediment.</title>
        <authorList>
            <person name="Tsubouchi T."/>
            <person name="Shimane Y."/>
            <person name="Mori K."/>
            <person name="Usui K."/>
            <person name="Hiraki T."/>
            <person name="Tame A."/>
            <person name="Uematsu K."/>
            <person name="Maruyama T."/>
            <person name="Hatada Y."/>
        </authorList>
    </citation>
    <scope>NUCLEOTIDE SEQUENCE</scope>
    <source>
        <strain evidence="2">JIR-001</strain>
    </source>
</reference>
<accession>A0A8D5ZK09</accession>
<dbReference type="Proteomes" id="UP000677436">
    <property type="component" value="Chromosome"/>
</dbReference>
<evidence type="ECO:0000256" key="1">
    <source>
        <dbReference type="SAM" id="Phobius"/>
    </source>
</evidence>
<name>A0A8D5ZK09_9BACL</name>
<keyword evidence="1" id="KW-0472">Membrane</keyword>
<sequence>MIHGLAELYFLEKVYQHHAQVSSLGFEIITSIFQLISLLIFVGIPITIIWFIVWMVKKVKRIETHLETIAKNMEKEAKN</sequence>